<feature type="domain" description="CheW-like" evidence="4">
    <location>
        <begin position="373"/>
        <end position="515"/>
    </location>
</feature>
<dbReference type="PROSITE" id="PS50851">
    <property type="entry name" value="CHEW"/>
    <property type="match status" value="3"/>
</dbReference>
<dbReference type="EMBL" id="SRMF01000003">
    <property type="protein sequence ID" value="TGG93293.1"/>
    <property type="molecule type" value="Genomic_DNA"/>
</dbReference>
<feature type="domain" description="CheW-like" evidence="4">
    <location>
        <begin position="201"/>
        <end position="350"/>
    </location>
</feature>
<keyword evidence="3" id="KW-0963">Cytoplasm</keyword>
<protein>
    <recommendedName>
        <fullName evidence="2">Chemotaxis protein CheW</fullName>
    </recommendedName>
</protein>
<evidence type="ECO:0000259" key="4">
    <source>
        <dbReference type="PROSITE" id="PS50851"/>
    </source>
</evidence>
<dbReference type="PANTHER" id="PTHR22617:SF45">
    <property type="entry name" value="CHEMOTAXIS PROTEIN CHEW"/>
    <property type="match status" value="1"/>
</dbReference>
<dbReference type="GO" id="GO:0006935">
    <property type="term" value="P:chemotaxis"/>
    <property type="evidence" value="ECO:0007669"/>
    <property type="project" value="InterPro"/>
</dbReference>
<dbReference type="Proteomes" id="UP000297475">
    <property type="component" value="Unassembled WGS sequence"/>
</dbReference>
<evidence type="ECO:0000256" key="3">
    <source>
        <dbReference type="ARBA" id="ARBA00022490"/>
    </source>
</evidence>
<dbReference type="SMART" id="SM00260">
    <property type="entry name" value="CheW"/>
    <property type="match status" value="3"/>
</dbReference>
<evidence type="ECO:0000313" key="5">
    <source>
        <dbReference type="EMBL" id="TGG93293.1"/>
    </source>
</evidence>
<dbReference type="RefSeq" id="WP_135483002.1">
    <property type="nucleotide sequence ID" value="NZ_SRMF01000003.1"/>
</dbReference>
<comment type="subcellular location">
    <subcellularLocation>
        <location evidence="1">Cytoplasm</location>
    </subcellularLocation>
</comment>
<dbReference type="InterPro" id="IPR039315">
    <property type="entry name" value="CheW"/>
</dbReference>
<dbReference type="GO" id="GO:0007165">
    <property type="term" value="P:signal transduction"/>
    <property type="evidence" value="ECO:0007669"/>
    <property type="project" value="InterPro"/>
</dbReference>
<dbReference type="Gene3D" id="2.40.50.180">
    <property type="entry name" value="CheA-289, Domain 4"/>
    <property type="match status" value="3"/>
</dbReference>
<dbReference type="Pfam" id="PF01584">
    <property type="entry name" value="CheW"/>
    <property type="match status" value="3"/>
</dbReference>
<dbReference type="InterPro" id="IPR002545">
    <property type="entry name" value="CheW-lke_dom"/>
</dbReference>
<name>A0A4Z0WBJ9_9GAMM</name>
<evidence type="ECO:0000256" key="1">
    <source>
        <dbReference type="ARBA" id="ARBA00004496"/>
    </source>
</evidence>
<evidence type="ECO:0000256" key="2">
    <source>
        <dbReference type="ARBA" id="ARBA00021483"/>
    </source>
</evidence>
<accession>A0A4Z0WBJ9</accession>
<dbReference type="Gene3D" id="2.30.30.40">
    <property type="entry name" value="SH3 Domains"/>
    <property type="match status" value="3"/>
</dbReference>
<dbReference type="OrthoDB" id="9790406at2"/>
<proteinExistence type="predicted"/>
<dbReference type="GO" id="GO:0005829">
    <property type="term" value="C:cytosol"/>
    <property type="evidence" value="ECO:0007669"/>
    <property type="project" value="TreeGrafter"/>
</dbReference>
<reference evidence="5 6" key="1">
    <citation type="submission" date="2019-04" db="EMBL/GenBank/DDBJ databases">
        <title>Natronospirillum operosus gen. nov., sp. nov., a haloalkaliphilic satellite isolated from decaying biomass of laboratory culture of cyanobacterium Geitlerinema sp. and proposal of Natronospirillaceae fam. nov. and Saccharospirillaceae fam. nov.</title>
        <authorList>
            <person name="Kevbrin V."/>
            <person name="Boltyanskaya Y."/>
            <person name="Koziaeva V."/>
            <person name="Grouzdev D.S."/>
            <person name="Park M."/>
            <person name="Cho J."/>
        </authorList>
    </citation>
    <scope>NUCLEOTIDE SEQUENCE [LARGE SCALE GENOMIC DNA]</scope>
    <source>
        <strain evidence="5 6">G-116</strain>
    </source>
</reference>
<evidence type="ECO:0000313" key="6">
    <source>
        <dbReference type="Proteomes" id="UP000297475"/>
    </source>
</evidence>
<dbReference type="InterPro" id="IPR036061">
    <property type="entry name" value="CheW-like_dom_sf"/>
</dbReference>
<organism evidence="5 6">
    <name type="scientific">Natronospirillum operosum</name>
    <dbReference type="NCBI Taxonomy" id="2759953"/>
    <lineage>
        <taxon>Bacteria</taxon>
        <taxon>Pseudomonadati</taxon>
        <taxon>Pseudomonadota</taxon>
        <taxon>Gammaproteobacteria</taxon>
        <taxon>Oceanospirillales</taxon>
        <taxon>Natronospirillaceae</taxon>
        <taxon>Natronospirillum</taxon>
    </lineage>
</organism>
<dbReference type="PANTHER" id="PTHR22617">
    <property type="entry name" value="CHEMOTAXIS SENSOR HISTIDINE KINASE-RELATED"/>
    <property type="match status" value="1"/>
</dbReference>
<keyword evidence="6" id="KW-1185">Reference proteome</keyword>
<dbReference type="AlphaFoldDB" id="A0A4Z0WBJ9"/>
<gene>
    <name evidence="5" type="ORF">E4656_09555</name>
</gene>
<dbReference type="SUPFAM" id="SSF50341">
    <property type="entry name" value="CheW-like"/>
    <property type="match status" value="3"/>
</dbReference>
<comment type="caution">
    <text evidence="5">The sequence shown here is derived from an EMBL/GenBank/DDBJ whole genome shotgun (WGS) entry which is preliminary data.</text>
</comment>
<feature type="domain" description="CheW-like" evidence="4">
    <location>
        <begin position="17"/>
        <end position="176"/>
    </location>
</feature>
<sequence>MAQVDVAEVESAQDANSLECLYFYLTAAEDQSAAPDKQADEGYALPMHAVREIIRVPELNAVPLAGAHVMGVTNLRGSVLPVVSLRELVGLEHGQLTKHSRIVVLRGRNPLGLWVDWVEKVAWVPEARLDTSELVRHKAQHRLLAGFVRPDPEAEAGETRLRRLLNAPAIEAASLSPGIDAGESISRGHGQASTEEQIKAEQQYTCFELGSQLYALAISQIKEVVRVPAQLEPVSGMPAHVMGVLALRDLMIPLVHLTRLYGLPHSDLSSEARVVVVPVGARDGQLFVGLVVDRIRHVVNRSEDQVQPVPETLGSLPGFQDMHGMLRYDDNVDSLAALIDTRRLLKQSAFQDALAAVEDNEVTANAADDHRDERQIVVFRLGDEEYGVAIEATKEILRVPDTLTRVPQAAHFIEGVINLRGMVLPIIDLRKRFDMTPSERHHQQRIVVLNLQGQRTGFIVDAVREVASVPLDSVEAAPPLSPQQSSLITEMVNLAASDRLILLLDTGRLVSEQEARKLAQVSAERSQSESTDD</sequence>